<evidence type="ECO:0000313" key="2">
    <source>
        <dbReference type="EMBL" id="APG27582.1"/>
    </source>
</evidence>
<evidence type="ECO:0000313" key="3">
    <source>
        <dbReference type="Proteomes" id="UP000182517"/>
    </source>
</evidence>
<feature type="transmembrane region" description="Helical" evidence="1">
    <location>
        <begin position="43"/>
        <end position="61"/>
    </location>
</feature>
<dbReference type="KEGG" id="pef:A7E78_06875"/>
<feature type="transmembrane region" description="Helical" evidence="1">
    <location>
        <begin position="73"/>
        <end position="95"/>
    </location>
</feature>
<protein>
    <submittedName>
        <fullName evidence="2">Uncharacterized protein</fullName>
    </submittedName>
</protein>
<sequence length="149" mass="17662">MTTATDTPWQHLAESTRKRLIWWLWLFTWLLLLGGLFDQSFYHWVVIISALHSLLFLWLFRFRIDPFPVQVRLAYLLWTFLGTYVPGMTFLMYITTVGLPANLFLNYCPLARLMLLMPWNRTAPLSLIVLKRVFLSPPSVGRFVPRERD</sequence>
<accession>A0A1L3GNT2</accession>
<dbReference type="OrthoDB" id="9180415at2"/>
<keyword evidence="3" id="KW-1185">Reference proteome</keyword>
<dbReference type="Proteomes" id="UP000182517">
    <property type="component" value="Chromosome"/>
</dbReference>
<gene>
    <name evidence="2" type="ORF">A7E78_06875</name>
</gene>
<proteinExistence type="predicted"/>
<evidence type="ECO:0000256" key="1">
    <source>
        <dbReference type="SAM" id="Phobius"/>
    </source>
</evidence>
<dbReference type="EMBL" id="CP015519">
    <property type="protein sequence ID" value="APG27582.1"/>
    <property type="molecule type" value="Genomic_DNA"/>
</dbReference>
<keyword evidence="1" id="KW-1133">Transmembrane helix</keyword>
<keyword evidence="1" id="KW-0472">Membrane</keyword>
<dbReference type="RefSeq" id="WP_072283546.1">
    <property type="nucleotide sequence ID" value="NZ_CP015519.1"/>
</dbReference>
<organism evidence="2 3">
    <name type="scientific">Syntrophotalea acetylenivorans</name>
    <dbReference type="NCBI Taxonomy" id="1842532"/>
    <lineage>
        <taxon>Bacteria</taxon>
        <taxon>Pseudomonadati</taxon>
        <taxon>Thermodesulfobacteriota</taxon>
        <taxon>Desulfuromonadia</taxon>
        <taxon>Desulfuromonadales</taxon>
        <taxon>Syntrophotaleaceae</taxon>
        <taxon>Syntrophotalea</taxon>
    </lineage>
</organism>
<feature type="transmembrane region" description="Helical" evidence="1">
    <location>
        <begin position="20"/>
        <end position="37"/>
    </location>
</feature>
<reference evidence="2 3" key="1">
    <citation type="journal article" date="2017" name="Genome Announc.">
        <title>Complete Genome Sequences of Two Acetylene-Fermenting Pelobacter acetylenicus Strains.</title>
        <authorList>
            <person name="Sutton J.M."/>
            <person name="Baesman S.M."/>
            <person name="Fierst J.L."/>
            <person name="Poret-Peterson A.T."/>
            <person name="Oremland R.S."/>
            <person name="Dunlap D.S."/>
            <person name="Akob D.M."/>
        </authorList>
    </citation>
    <scope>NUCLEOTIDE SEQUENCE [LARGE SCALE GENOMIC DNA]</scope>
    <source>
        <strain evidence="2 3">SFB93</strain>
    </source>
</reference>
<dbReference type="AlphaFoldDB" id="A0A1L3GNT2"/>
<keyword evidence="1" id="KW-0812">Transmembrane</keyword>
<name>A0A1L3GNT2_9BACT</name>